<accession>X1CC07</accession>
<gene>
    <name evidence="1" type="ORF">S01H4_63801</name>
</gene>
<sequence length="49" mass="5591">NLDSALQTVLAELASLQRHAKHPEKSRWARCSEKVHRAINAIDRVRTDV</sequence>
<feature type="non-terminal residue" evidence="1">
    <location>
        <position position="1"/>
    </location>
</feature>
<comment type="caution">
    <text evidence="1">The sequence shown here is derived from an EMBL/GenBank/DDBJ whole genome shotgun (WGS) entry which is preliminary data.</text>
</comment>
<dbReference type="AlphaFoldDB" id="X1CC07"/>
<dbReference type="EMBL" id="BART01038488">
    <property type="protein sequence ID" value="GAH05766.1"/>
    <property type="molecule type" value="Genomic_DNA"/>
</dbReference>
<proteinExistence type="predicted"/>
<reference evidence="1" key="1">
    <citation type="journal article" date="2014" name="Front. Microbiol.">
        <title>High frequency of phylogenetically diverse reductive dehalogenase-homologous genes in deep subseafloor sedimentary metagenomes.</title>
        <authorList>
            <person name="Kawai M."/>
            <person name="Futagami T."/>
            <person name="Toyoda A."/>
            <person name="Takaki Y."/>
            <person name="Nishi S."/>
            <person name="Hori S."/>
            <person name="Arai W."/>
            <person name="Tsubouchi T."/>
            <person name="Morono Y."/>
            <person name="Uchiyama I."/>
            <person name="Ito T."/>
            <person name="Fujiyama A."/>
            <person name="Inagaki F."/>
            <person name="Takami H."/>
        </authorList>
    </citation>
    <scope>NUCLEOTIDE SEQUENCE</scope>
    <source>
        <strain evidence="1">Expedition CK06-06</strain>
    </source>
</reference>
<protein>
    <submittedName>
        <fullName evidence="1">Uncharacterized protein</fullName>
    </submittedName>
</protein>
<evidence type="ECO:0000313" key="1">
    <source>
        <dbReference type="EMBL" id="GAH05766.1"/>
    </source>
</evidence>
<name>X1CC07_9ZZZZ</name>
<organism evidence="1">
    <name type="scientific">marine sediment metagenome</name>
    <dbReference type="NCBI Taxonomy" id="412755"/>
    <lineage>
        <taxon>unclassified sequences</taxon>
        <taxon>metagenomes</taxon>
        <taxon>ecological metagenomes</taxon>
    </lineage>
</organism>